<evidence type="ECO:0000313" key="9">
    <source>
        <dbReference type="EMBL" id="WMB28356.1"/>
    </source>
</evidence>
<dbReference type="PANTHER" id="PTHR47371">
    <property type="entry name" value="LIPOTEICHOIC ACID SYNTHASE"/>
    <property type="match status" value="1"/>
</dbReference>
<keyword evidence="3" id="KW-1003">Cell membrane</keyword>
<dbReference type="RefSeq" id="WP_306675880.1">
    <property type="nucleotide sequence ID" value="NZ_CP110509.1"/>
</dbReference>
<keyword evidence="4 7" id="KW-0812">Transmembrane</keyword>
<dbReference type="InterPro" id="IPR017850">
    <property type="entry name" value="Alkaline_phosphatase_core_sf"/>
</dbReference>
<evidence type="ECO:0000256" key="3">
    <source>
        <dbReference type="ARBA" id="ARBA00022475"/>
    </source>
</evidence>
<accession>A0ABY9LHN1</accession>
<keyword evidence="6 7" id="KW-0472">Membrane</keyword>
<dbReference type="Pfam" id="PF00884">
    <property type="entry name" value="Sulfatase"/>
    <property type="match status" value="1"/>
</dbReference>
<sequence length="510" mass="58908">MRSEPLLITDFLWIREIKMVVSFVDDRILLYIYLAIITPILLYFLIKRYVKVTPIIQHKGHQFFLLFILLALFTQIFTIFKNEKNGKVVEYVPIISRVNNAIDIEWMGFDTNASYKSLMYVWTKQLTKRIMEKPDQYTKAKLNEIAHKYKIEADNINKERINSIDNQTIIYILSESLADPRRLERINLSVNVLPNIETIKNSTTSGLMKSDGFGGGTANMEFQTLTGLPYYNFSAGVSTLYTEVVPKMKVFPSISDYFKSKNRFILHPSEASNYSRESIYTKLKFDNKIFSTGSKKTFINTENIGINMGDKSVYDNILYHLDNNKSQFFSVITMQNHAPWSVGSPAEVVATGEDFSPIENENITEYARLLTYTDSSTKEFLDNLSKIEKNVTVVFYGDHLPGLYPDSTFKNDSTQKYKTDYFIWSNHNSKQLNYPLVNSSDFIAELFEHTESKVSPYYALLTKILKEASVDKVNLDTQQAEIAEDLKLVQYDITLGENYLKDQHFFKIGE</sequence>
<evidence type="ECO:0000256" key="1">
    <source>
        <dbReference type="ARBA" id="ARBA00004651"/>
    </source>
</evidence>
<comment type="pathway">
    <text evidence="2">Cell wall biogenesis; lipoteichoic acid biosynthesis.</text>
</comment>
<dbReference type="InterPro" id="IPR000917">
    <property type="entry name" value="Sulfatase_N"/>
</dbReference>
<proteinExistence type="predicted"/>
<evidence type="ECO:0000259" key="8">
    <source>
        <dbReference type="Pfam" id="PF00884"/>
    </source>
</evidence>
<gene>
    <name evidence="9" type="ORF">N1496_01605</name>
</gene>
<feature type="transmembrane region" description="Helical" evidence="7">
    <location>
        <begin position="28"/>
        <end position="50"/>
    </location>
</feature>
<dbReference type="SUPFAM" id="SSF53649">
    <property type="entry name" value="Alkaline phosphatase-like"/>
    <property type="match status" value="1"/>
</dbReference>
<dbReference type="EMBL" id="CP110509">
    <property type="protein sequence ID" value="WMB28356.1"/>
    <property type="molecule type" value="Genomic_DNA"/>
</dbReference>
<evidence type="ECO:0000256" key="2">
    <source>
        <dbReference type="ARBA" id="ARBA00004936"/>
    </source>
</evidence>
<evidence type="ECO:0000256" key="4">
    <source>
        <dbReference type="ARBA" id="ARBA00022692"/>
    </source>
</evidence>
<feature type="transmembrane region" description="Helical" evidence="7">
    <location>
        <begin position="62"/>
        <end position="80"/>
    </location>
</feature>
<dbReference type="CDD" id="cd16015">
    <property type="entry name" value="LTA_synthase"/>
    <property type="match status" value="1"/>
</dbReference>
<name>A0ABY9LHN1_9STRE</name>
<evidence type="ECO:0000256" key="7">
    <source>
        <dbReference type="SAM" id="Phobius"/>
    </source>
</evidence>
<dbReference type="Gene3D" id="3.40.720.10">
    <property type="entry name" value="Alkaline Phosphatase, subunit A"/>
    <property type="match status" value="1"/>
</dbReference>
<comment type="subcellular location">
    <subcellularLocation>
        <location evidence="1">Cell membrane</location>
        <topology evidence="1">Multi-pass membrane protein</topology>
    </subcellularLocation>
</comment>
<reference evidence="10" key="1">
    <citation type="submission" date="2022-10" db="EMBL/GenBank/DDBJ databases">
        <title>Streptococcus didelphis as causative of fatal infections in opossums (Didelphis albiventris).</title>
        <authorList>
            <person name="Breyer G.M."/>
            <person name="Da Silva M.E.R.J."/>
            <person name="Siqueira F.M."/>
        </authorList>
    </citation>
    <scope>NUCLEOTIDE SEQUENCE [LARGE SCALE GENOMIC DNA]</scope>
    <source>
        <strain evidence="10">LBVP101/21</strain>
    </source>
</reference>
<protein>
    <submittedName>
        <fullName evidence="9">LTA synthase family protein</fullName>
    </submittedName>
</protein>
<dbReference type="InterPro" id="IPR050448">
    <property type="entry name" value="OpgB/LTA_synthase_biosynth"/>
</dbReference>
<evidence type="ECO:0000256" key="6">
    <source>
        <dbReference type="ARBA" id="ARBA00023136"/>
    </source>
</evidence>
<evidence type="ECO:0000313" key="10">
    <source>
        <dbReference type="Proteomes" id="UP001238096"/>
    </source>
</evidence>
<dbReference type="PANTHER" id="PTHR47371:SF3">
    <property type="entry name" value="PHOSPHOGLYCEROL TRANSFERASE I"/>
    <property type="match status" value="1"/>
</dbReference>
<organism evidence="9 10">
    <name type="scientific">Streptococcus didelphis</name>
    <dbReference type="NCBI Taxonomy" id="102886"/>
    <lineage>
        <taxon>Bacteria</taxon>
        <taxon>Bacillati</taxon>
        <taxon>Bacillota</taxon>
        <taxon>Bacilli</taxon>
        <taxon>Lactobacillales</taxon>
        <taxon>Streptococcaceae</taxon>
        <taxon>Streptococcus</taxon>
    </lineage>
</organism>
<dbReference type="Proteomes" id="UP001238096">
    <property type="component" value="Chromosome"/>
</dbReference>
<evidence type="ECO:0000256" key="5">
    <source>
        <dbReference type="ARBA" id="ARBA00022989"/>
    </source>
</evidence>
<keyword evidence="5 7" id="KW-1133">Transmembrane helix</keyword>
<keyword evidence="10" id="KW-1185">Reference proteome</keyword>
<feature type="domain" description="Sulfatase N-terminal" evidence="8">
    <location>
        <begin position="167"/>
        <end position="450"/>
    </location>
</feature>